<evidence type="ECO:0000259" key="1">
    <source>
        <dbReference type="SMART" id="SM00256"/>
    </source>
</evidence>
<dbReference type="Pfam" id="PF24523">
    <property type="entry name" value="DUF7595"/>
    <property type="match status" value="1"/>
</dbReference>
<dbReference type="OMA" id="IMAISIW"/>
<protein>
    <recommendedName>
        <fullName evidence="1">F-box domain-containing protein</fullName>
    </recommendedName>
</protein>
<dbReference type="CDD" id="cd09917">
    <property type="entry name" value="F-box_SF"/>
    <property type="match status" value="1"/>
</dbReference>
<evidence type="ECO:0000313" key="2">
    <source>
        <dbReference type="EMBL" id="TKV94614.1"/>
    </source>
</evidence>
<dbReference type="PANTHER" id="PTHR35828">
    <property type="entry name" value="OS08G0203800 PROTEIN-RELATED"/>
    <property type="match status" value="1"/>
</dbReference>
<gene>
    <name evidence="2" type="ORF">SEVIR_9G306900v2</name>
</gene>
<dbReference type="AlphaFoldDB" id="A0A4U6T1R0"/>
<name>A0A4U6T1R0_SETVI</name>
<dbReference type="Proteomes" id="UP000298652">
    <property type="component" value="Chromosome 9"/>
</dbReference>
<dbReference type="SMART" id="SM00256">
    <property type="entry name" value="FBOX"/>
    <property type="match status" value="1"/>
</dbReference>
<sequence length="389" mass="42511">MGNFPSNVRIASSTALTTTLPPELVLEIVDRCDPATRITCAAACRLLRRHVLSPAFIQRRRARPHRPSSLLGLFYRHYEGERAPRPPPFTPASDAASTISVKTPFAPDVFDRYTPVESRGGLLVLRRSALFAERAALCVYDSLTGRRAFLPPPEVHQQSYGLLLLGNEGGAGGCAGRFGLRFNHTVQAQSFLPDDGEWGPACEVVRPSPVILGAGGEVLHWLCTDNRTVLTFHAGTGEVGTVLLPPYHVLFPHYYCCGPKQQLLASSPDGELSLLVAQGLVINVWVLRAGQWTRRAAVDVERFVPVIQPALTVPTWILRSMMQLEWAGERSGAVAAQVAGVGLLVLDLEAEEVVCTVQRSSRGMEAVVPFRYCTYERDLLARLPAMAPL</sequence>
<dbReference type="Pfam" id="PF00646">
    <property type="entry name" value="F-box"/>
    <property type="match status" value="1"/>
</dbReference>
<keyword evidence="3" id="KW-1185">Reference proteome</keyword>
<organism evidence="2 3">
    <name type="scientific">Setaria viridis</name>
    <name type="common">Green bristlegrass</name>
    <name type="synonym">Setaria italica subsp. viridis</name>
    <dbReference type="NCBI Taxonomy" id="4556"/>
    <lineage>
        <taxon>Eukaryota</taxon>
        <taxon>Viridiplantae</taxon>
        <taxon>Streptophyta</taxon>
        <taxon>Embryophyta</taxon>
        <taxon>Tracheophyta</taxon>
        <taxon>Spermatophyta</taxon>
        <taxon>Magnoliopsida</taxon>
        <taxon>Liliopsida</taxon>
        <taxon>Poales</taxon>
        <taxon>Poaceae</taxon>
        <taxon>PACMAD clade</taxon>
        <taxon>Panicoideae</taxon>
        <taxon>Panicodae</taxon>
        <taxon>Paniceae</taxon>
        <taxon>Cenchrinae</taxon>
        <taxon>Setaria</taxon>
    </lineage>
</organism>
<accession>A0A4U6T1R0</accession>
<dbReference type="Gramene" id="TKV94614">
    <property type="protein sequence ID" value="TKV94614"/>
    <property type="gene ID" value="SEVIR_9G306900v2"/>
</dbReference>
<dbReference type="InterPro" id="IPR036047">
    <property type="entry name" value="F-box-like_dom_sf"/>
</dbReference>
<dbReference type="SUPFAM" id="SSF81383">
    <property type="entry name" value="F-box domain"/>
    <property type="match status" value="1"/>
</dbReference>
<reference evidence="2" key="1">
    <citation type="submission" date="2019-03" db="EMBL/GenBank/DDBJ databases">
        <title>WGS assembly of Setaria viridis.</title>
        <authorList>
            <person name="Huang P."/>
            <person name="Jenkins J."/>
            <person name="Grimwood J."/>
            <person name="Barry K."/>
            <person name="Healey A."/>
            <person name="Mamidi S."/>
            <person name="Sreedasyam A."/>
            <person name="Shu S."/>
            <person name="Feldman M."/>
            <person name="Wu J."/>
            <person name="Yu Y."/>
            <person name="Chen C."/>
            <person name="Johnson J."/>
            <person name="Rokhsar D."/>
            <person name="Baxter I."/>
            <person name="Schmutz J."/>
            <person name="Brutnell T."/>
            <person name="Kellogg E."/>
        </authorList>
    </citation>
    <scope>NUCLEOTIDE SEQUENCE [LARGE SCALE GENOMIC DNA]</scope>
</reference>
<proteinExistence type="predicted"/>
<feature type="domain" description="F-box" evidence="1">
    <location>
        <begin position="20"/>
        <end position="60"/>
    </location>
</feature>
<dbReference type="InterPro" id="IPR056016">
    <property type="entry name" value="DUF7595"/>
</dbReference>
<dbReference type="InterPro" id="IPR001810">
    <property type="entry name" value="F-box_dom"/>
</dbReference>
<dbReference type="EMBL" id="CM016560">
    <property type="protein sequence ID" value="TKV94614.1"/>
    <property type="molecule type" value="Genomic_DNA"/>
</dbReference>
<evidence type="ECO:0000313" key="3">
    <source>
        <dbReference type="Proteomes" id="UP000298652"/>
    </source>
</evidence>